<sequence length="250" mass="27849">MRSFLIDLNFRYFYKPPLMGGVGAMIVLAIILPWLALMLRGKIASGVVCLALSVGSLFGGIVAIVVVWVVTAAWAVYVLFREEFVELSGAAARTTSPEATDQADYDRRKWQVLLEYDPEVQEAYEQVRPYGQPALDRLARDYLAVNDRGMLPLIVMKICAETPLASVEEAVAQVAAGTVFQIEDGYVFALGQPTEFHVIVDQDYARYSSAAEMEAALPFTRQRRRVTDREFADALLNYYSEFLVDQIAAA</sequence>
<feature type="transmembrane region" description="Helical" evidence="1">
    <location>
        <begin position="57"/>
        <end position="80"/>
    </location>
</feature>
<feature type="transmembrane region" description="Helical" evidence="1">
    <location>
        <begin position="12"/>
        <end position="37"/>
    </location>
</feature>
<keyword evidence="1" id="KW-0472">Membrane</keyword>
<keyword evidence="1" id="KW-1133">Transmembrane helix</keyword>
<name>A0A947D3Z7_9HYPH</name>
<evidence type="ECO:0000313" key="2">
    <source>
        <dbReference type="EMBL" id="MBT9290350.1"/>
    </source>
</evidence>
<proteinExistence type="predicted"/>
<keyword evidence="3" id="KW-1185">Reference proteome</keyword>
<keyword evidence="1" id="KW-0812">Transmembrane</keyword>
<comment type="caution">
    <text evidence="2">The sequence shown here is derived from an EMBL/GenBank/DDBJ whole genome shotgun (WGS) entry which is preliminary data.</text>
</comment>
<evidence type="ECO:0000256" key="1">
    <source>
        <dbReference type="SAM" id="Phobius"/>
    </source>
</evidence>
<organism evidence="2 3">
    <name type="scientific">Prosthecodimorpha staleyi</name>
    <dbReference type="NCBI Taxonomy" id="2840188"/>
    <lineage>
        <taxon>Bacteria</taxon>
        <taxon>Pseudomonadati</taxon>
        <taxon>Pseudomonadota</taxon>
        <taxon>Alphaproteobacteria</taxon>
        <taxon>Hyphomicrobiales</taxon>
        <taxon>Ancalomicrobiaceae</taxon>
        <taxon>Prosthecodimorpha</taxon>
    </lineage>
</organism>
<dbReference type="RefSeq" id="WP_261968956.1">
    <property type="nucleotide sequence ID" value="NZ_JAHHZF010000006.1"/>
</dbReference>
<dbReference type="EMBL" id="JAHHZF010000006">
    <property type="protein sequence ID" value="MBT9290350.1"/>
    <property type="molecule type" value="Genomic_DNA"/>
</dbReference>
<accession>A0A947D3Z7</accession>
<dbReference type="AlphaFoldDB" id="A0A947D3Z7"/>
<reference evidence="2 3" key="1">
    <citation type="submission" date="2021-06" db="EMBL/GenBank/DDBJ databases">
        <authorList>
            <person name="Grouzdev D.S."/>
            <person name="Koziaeva V."/>
        </authorList>
    </citation>
    <scope>NUCLEOTIDE SEQUENCE [LARGE SCALE GENOMIC DNA]</scope>
    <source>
        <strain evidence="2 3">22</strain>
    </source>
</reference>
<protein>
    <submittedName>
        <fullName evidence="2">Uncharacterized protein</fullName>
    </submittedName>
</protein>
<evidence type="ECO:0000313" key="3">
    <source>
        <dbReference type="Proteomes" id="UP000766595"/>
    </source>
</evidence>
<dbReference type="Proteomes" id="UP000766595">
    <property type="component" value="Unassembled WGS sequence"/>
</dbReference>
<gene>
    <name evidence="2" type="ORF">KL771_12830</name>
</gene>